<proteinExistence type="predicted"/>
<protein>
    <submittedName>
        <fullName evidence="1">Uncharacterized protein</fullName>
    </submittedName>
</protein>
<gene>
    <name evidence="1" type="ORF">DAEQUDRAFT_433518</name>
</gene>
<dbReference type="AlphaFoldDB" id="A0A165NGP9"/>
<evidence type="ECO:0000313" key="1">
    <source>
        <dbReference type="EMBL" id="KZT66953.1"/>
    </source>
</evidence>
<keyword evidence="2" id="KW-1185">Reference proteome</keyword>
<accession>A0A165NGP9</accession>
<sequence>MPLQESLPPICDLLNLVKHIEQQTLASVARPELPQLTAWNEDILVCGVSCALLGTSASGKYWCCDGGWLCSRESTELHRNDVHLRLHSWLVLRSHSRSMCTSLNQPHSICRGNGEPGGWRCALRTLDSSR</sequence>
<dbReference type="Proteomes" id="UP000076727">
    <property type="component" value="Unassembled WGS sequence"/>
</dbReference>
<name>A0A165NGP9_9APHY</name>
<organism evidence="1 2">
    <name type="scientific">Daedalea quercina L-15889</name>
    <dbReference type="NCBI Taxonomy" id="1314783"/>
    <lineage>
        <taxon>Eukaryota</taxon>
        <taxon>Fungi</taxon>
        <taxon>Dikarya</taxon>
        <taxon>Basidiomycota</taxon>
        <taxon>Agaricomycotina</taxon>
        <taxon>Agaricomycetes</taxon>
        <taxon>Polyporales</taxon>
        <taxon>Fomitopsis</taxon>
    </lineage>
</organism>
<dbReference type="OrthoDB" id="417877at2759"/>
<evidence type="ECO:0000313" key="2">
    <source>
        <dbReference type="Proteomes" id="UP000076727"/>
    </source>
</evidence>
<dbReference type="EMBL" id="KV429082">
    <property type="protein sequence ID" value="KZT66953.1"/>
    <property type="molecule type" value="Genomic_DNA"/>
</dbReference>
<reference evidence="1 2" key="1">
    <citation type="journal article" date="2016" name="Mol. Biol. Evol.">
        <title>Comparative Genomics of Early-Diverging Mushroom-Forming Fungi Provides Insights into the Origins of Lignocellulose Decay Capabilities.</title>
        <authorList>
            <person name="Nagy L.G."/>
            <person name="Riley R."/>
            <person name="Tritt A."/>
            <person name="Adam C."/>
            <person name="Daum C."/>
            <person name="Floudas D."/>
            <person name="Sun H."/>
            <person name="Yadav J.S."/>
            <person name="Pangilinan J."/>
            <person name="Larsson K.H."/>
            <person name="Matsuura K."/>
            <person name="Barry K."/>
            <person name="Labutti K."/>
            <person name="Kuo R."/>
            <person name="Ohm R.A."/>
            <person name="Bhattacharya S.S."/>
            <person name="Shirouzu T."/>
            <person name="Yoshinaga Y."/>
            <person name="Martin F.M."/>
            <person name="Grigoriev I.V."/>
            <person name="Hibbett D.S."/>
        </authorList>
    </citation>
    <scope>NUCLEOTIDE SEQUENCE [LARGE SCALE GENOMIC DNA]</scope>
    <source>
        <strain evidence="1 2">L-15889</strain>
    </source>
</reference>